<name>A0A3N0EL71_SINP1</name>
<gene>
    <name evidence="1" type="ORF">ED312_08465</name>
</gene>
<sequence length="206" mass="23855">MGIAPAKAQTFSEWWRQKKTQKKYLLQQIAALQVYIGYARKGYAIAKDGLNLIGDLKDGEVNLHAGYFRSLEHVNPRIREYARIGDIITLEYHILKGYGQALKQLRQSNAFTEDELDYLVRVFGKTLDLSSDTLDELIAVSTDGRLEMTDDARLERIDLLYRRMLEHYGFFRDFRRQCTLLAIARRKEAGDISTGYILYNIQNPKP</sequence>
<evidence type="ECO:0000313" key="1">
    <source>
        <dbReference type="EMBL" id="RNL88554.1"/>
    </source>
</evidence>
<dbReference type="AlphaFoldDB" id="A0A3N0EL71"/>
<evidence type="ECO:0000313" key="2">
    <source>
        <dbReference type="Proteomes" id="UP000267469"/>
    </source>
</evidence>
<dbReference type="Proteomes" id="UP000267469">
    <property type="component" value="Unassembled WGS sequence"/>
</dbReference>
<keyword evidence="2" id="KW-1185">Reference proteome</keyword>
<proteinExistence type="predicted"/>
<evidence type="ECO:0008006" key="3">
    <source>
        <dbReference type="Google" id="ProtNLM"/>
    </source>
</evidence>
<reference evidence="1 2" key="1">
    <citation type="submission" date="2018-10" db="EMBL/GenBank/DDBJ databases">
        <title>Sinomicrobium pectinilyticum sp. nov., a pectinase-producing bacterium isolated from alkaline and saline soil, and emended description of the genus Sinomicrobium.</title>
        <authorList>
            <person name="Cheng B."/>
            <person name="Li C."/>
            <person name="Lai Q."/>
            <person name="Du M."/>
            <person name="Shao Z."/>
            <person name="Xu P."/>
            <person name="Yang C."/>
        </authorList>
    </citation>
    <scope>NUCLEOTIDE SEQUENCE [LARGE SCALE GENOMIC DNA]</scope>
    <source>
        <strain evidence="1 2">5DNS001</strain>
    </source>
</reference>
<accession>A0A3N0EL71</accession>
<dbReference type="OrthoDB" id="673795at2"/>
<dbReference type="EMBL" id="RJTM01000059">
    <property type="protein sequence ID" value="RNL88554.1"/>
    <property type="molecule type" value="Genomic_DNA"/>
</dbReference>
<comment type="caution">
    <text evidence="1">The sequence shown here is derived from an EMBL/GenBank/DDBJ whole genome shotgun (WGS) entry which is preliminary data.</text>
</comment>
<protein>
    <recommendedName>
        <fullName evidence="3">TerB family tellurite resistance protein</fullName>
    </recommendedName>
</protein>
<organism evidence="1 2">
    <name type="scientific">Sinomicrobium pectinilyticum</name>
    <dbReference type="NCBI Taxonomy" id="1084421"/>
    <lineage>
        <taxon>Bacteria</taxon>
        <taxon>Pseudomonadati</taxon>
        <taxon>Bacteroidota</taxon>
        <taxon>Flavobacteriia</taxon>
        <taxon>Flavobacteriales</taxon>
        <taxon>Flavobacteriaceae</taxon>
        <taxon>Sinomicrobium</taxon>
    </lineage>
</organism>